<feature type="compositionally biased region" description="Basic and acidic residues" evidence="1">
    <location>
        <begin position="110"/>
        <end position="131"/>
    </location>
</feature>
<dbReference type="GO" id="GO:0003676">
    <property type="term" value="F:nucleic acid binding"/>
    <property type="evidence" value="ECO:0007669"/>
    <property type="project" value="InterPro"/>
</dbReference>
<evidence type="ECO:0000313" key="2">
    <source>
        <dbReference type="EMBL" id="PNX78872.1"/>
    </source>
</evidence>
<dbReference type="Proteomes" id="UP000236291">
    <property type="component" value="Unassembled WGS sequence"/>
</dbReference>
<evidence type="ECO:0000256" key="1">
    <source>
        <dbReference type="SAM" id="MobiDB-lite"/>
    </source>
</evidence>
<reference evidence="2 3" key="1">
    <citation type="journal article" date="2014" name="Am. J. Bot.">
        <title>Genome assembly and annotation for red clover (Trifolium pratense; Fabaceae).</title>
        <authorList>
            <person name="Istvanek J."/>
            <person name="Jaros M."/>
            <person name="Krenek A."/>
            <person name="Repkova J."/>
        </authorList>
    </citation>
    <scope>NUCLEOTIDE SEQUENCE [LARGE SCALE GENOMIC DNA]</scope>
    <source>
        <strain evidence="3">cv. Tatra</strain>
        <tissue evidence="2">Young leaves</tissue>
    </source>
</reference>
<evidence type="ECO:0000313" key="3">
    <source>
        <dbReference type="Proteomes" id="UP000236291"/>
    </source>
</evidence>
<comment type="caution">
    <text evidence="2">The sequence shown here is derived from an EMBL/GenBank/DDBJ whole genome shotgun (WGS) entry which is preliminary data.</text>
</comment>
<proteinExistence type="predicted"/>
<dbReference type="AlphaFoldDB" id="A0A2K3LK31"/>
<feature type="region of interest" description="Disordered" evidence="1">
    <location>
        <begin position="99"/>
        <end position="131"/>
    </location>
</feature>
<organism evidence="2 3">
    <name type="scientific">Trifolium pratense</name>
    <name type="common">Red clover</name>
    <dbReference type="NCBI Taxonomy" id="57577"/>
    <lineage>
        <taxon>Eukaryota</taxon>
        <taxon>Viridiplantae</taxon>
        <taxon>Streptophyta</taxon>
        <taxon>Embryophyta</taxon>
        <taxon>Tracheophyta</taxon>
        <taxon>Spermatophyta</taxon>
        <taxon>Magnoliopsida</taxon>
        <taxon>eudicotyledons</taxon>
        <taxon>Gunneridae</taxon>
        <taxon>Pentapetalae</taxon>
        <taxon>rosids</taxon>
        <taxon>fabids</taxon>
        <taxon>Fabales</taxon>
        <taxon>Fabaceae</taxon>
        <taxon>Papilionoideae</taxon>
        <taxon>50 kb inversion clade</taxon>
        <taxon>NPAAA clade</taxon>
        <taxon>Hologalegina</taxon>
        <taxon>IRL clade</taxon>
        <taxon>Trifolieae</taxon>
        <taxon>Trifolium</taxon>
    </lineage>
</organism>
<dbReference type="SUPFAM" id="SSF57756">
    <property type="entry name" value="Retrovirus zinc finger-like domains"/>
    <property type="match status" value="1"/>
</dbReference>
<name>A0A2K3LK31_TRIPR</name>
<dbReference type="InterPro" id="IPR036875">
    <property type="entry name" value="Znf_CCHC_sf"/>
</dbReference>
<dbReference type="EMBL" id="ASHM01034904">
    <property type="protein sequence ID" value="PNX78872.1"/>
    <property type="molecule type" value="Genomic_DNA"/>
</dbReference>
<gene>
    <name evidence="2" type="ORF">L195_g034854</name>
</gene>
<sequence>MESFGLPCEHIIAVLIFLDVAELPNTLAAANIHKMETKRGLHDDGGATNSGQTDHEILRDPAPVRSKGCAGVSSSSTRKKRKPGQCTVCKEYGHNKQTCEIRRHRANKTHSADADRHNNDFSDDSLHNDLD</sequence>
<feature type="region of interest" description="Disordered" evidence="1">
    <location>
        <begin position="37"/>
        <end position="87"/>
    </location>
</feature>
<accession>A0A2K3LK31</accession>
<protein>
    <recommendedName>
        <fullName evidence="4">SWIM-type domain-containing protein</fullName>
    </recommendedName>
</protein>
<dbReference type="GO" id="GO:0008270">
    <property type="term" value="F:zinc ion binding"/>
    <property type="evidence" value="ECO:0007669"/>
    <property type="project" value="InterPro"/>
</dbReference>
<evidence type="ECO:0008006" key="4">
    <source>
        <dbReference type="Google" id="ProtNLM"/>
    </source>
</evidence>
<reference evidence="2 3" key="2">
    <citation type="journal article" date="2017" name="Front. Plant Sci.">
        <title>Gene Classification and Mining of Molecular Markers Useful in Red Clover (Trifolium pratense) Breeding.</title>
        <authorList>
            <person name="Istvanek J."/>
            <person name="Dluhosova J."/>
            <person name="Dluhos P."/>
            <person name="Patkova L."/>
            <person name="Nedelnik J."/>
            <person name="Repkova J."/>
        </authorList>
    </citation>
    <scope>NUCLEOTIDE SEQUENCE [LARGE SCALE GENOMIC DNA]</scope>
    <source>
        <strain evidence="3">cv. Tatra</strain>
        <tissue evidence="2">Young leaves</tissue>
    </source>
</reference>